<proteinExistence type="inferred from homology"/>
<dbReference type="SUPFAM" id="SSF51905">
    <property type="entry name" value="FAD/NAD(P)-binding domain"/>
    <property type="match status" value="1"/>
</dbReference>
<dbReference type="InterPro" id="IPR010451">
    <property type="entry name" value="Acetoacetate_decarboxylase"/>
</dbReference>
<evidence type="ECO:0000259" key="6">
    <source>
        <dbReference type="Pfam" id="PF01494"/>
    </source>
</evidence>
<evidence type="ECO:0000313" key="8">
    <source>
        <dbReference type="Proteomes" id="UP001642482"/>
    </source>
</evidence>
<dbReference type="PRINTS" id="PR00420">
    <property type="entry name" value="RNGMNOXGNASE"/>
</dbReference>
<accession>A0ABP0ATW3</accession>
<evidence type="ECO:0000256" key="1">
    <source>
        <dbReference type="ARBA" id="ARBA00007992"/>
    </source>
</evidence>
<dbReference type="Gene3D" id="3.50.50.60">
    <property type="entry name" value="FAD/NAD(P)-binding domain"/>
    <property type="match status" value="1"/>
</dbReference>
<keyword evidence="3" id="KW-0274">FAD</keyword>
<dbReference type="PANTHER" id="PTHR13789">
    <property type="entry name" value="MONOOXYGENASE"/>
    <property type="match status" value="1"/>
</dbReference>
<dbReference type="SUPFAM" id="SSF54373">
    <property type="entry name" value="FAD-linked reductases, C-terminal domain"/>
    <property type="match status" value="1"/>
</dbReference>
<reference evidence="7 8" key="1">
    <citation type="submission" date="2024-01" db="EMBL/GenBank/DDBJ databases">
        <authorList>
            <person name="Allen C."/>
            <person name="Tagirdzhanova G."/>
        </authorList>
    </citation>
    <scope>NUCLEOTIDE SEQUENCE [LARGE SCALE GENOMIC DNA]</scope>
</reference>
<gene>
    <name evidence="7" type="ORF">SEUCBS140593_000873</name>
</gene>
<dbReference type="InterPro" id="IPR050493">
    <property type="entry name" value="FAD-dep_Monooxygenase_BioMet"/>
</dbReference>
<feature type="domain" description="FAD-binding" evidence="6">
    <location>
        <begin position="9"/>
        <end position="369"/>
    </location>
</feature>
<name>A0ABP0ATW3_9PEZI</name>
<evidence type="ECO:0000256" key="4">
    <source>
        <dbReference type="ARBA" id="ARBA00023002"/>
    </source>
</evidence>
<keyword evidence="4" id="KW-0560">Oxidoreductase</keyword>
<keyword evidence="5" id="KW-0503">Monooxygenase</keyword>
<protein>
    <recommendedName>
        <fullName evidence="6">FAD-binding domain-containing protein</fullName>
    </recommendedName>
</protein>
<dbReference type="PANTHER" id="PTHR13789:SF261">
    <property type="entry name" value="HYDROXYLASE, PUTATIVE (AFU_ORTHOLOGUE AFUA_7G00590)-RELATED"/>
    <property type="match status" value="1"/>
</dbReference>
<sequence>MTDSETGPMQVLIVGAGIAGLTAAVGLRAEGHHVTLFERSQLVQEVGAAIHLAPNCHGILKRFGIVPETFGANALLGIVEYDGHGTLLKDLNLKGAGGMWQHPWVLSHRVSLHNELKRVATSEEGQGPPAILKTASKVASVDPETATITLEDGTTYTGDLLLGADGVSSVTRKCIVGDSIKPFGSGKSAFRFLIPRQTVLDCPSTSHLATRPDRDGYMTLWYGTDRRLVMYPCVNNTMLNFVAIHPSELSAATGGGGWSETGSKASLQDMYRDFGPVVCDLLGLVDSSELKLWTLLDMAPMPSWVKSKMALLGDAAHPFLPHQGQGGGIAIEDAGSLCALLRRGTPKSEIPERLALYEKIRMQRAHKVQADTRHAGEDLVDADREAFNVIEFNNYNFNHDEWHNTTHQLNKWLWARNGSPYLRQPIAFGPMTSPRQDHYGRPFDSSRATFRTTSVRFLTSSTYLQTLFPSPSFRFAAPGTKVQASLQCTELDGLAWLGGGGYRFFGLWIHGVQYTKKDGTALFGSYLPVLFENLADPIITGREELGMPKLFCDISVENSGTRGHPSTIACSWRGQEFIRLTLDSLAVQNGEPAVAGPPPSPFAPRPPPDDGLFVYRYVPSVGNKGQADADYPVFLPKDGSDTPRVVTQTLSTNNASISLLAGDEKNLPTLHHIASALADIPVYGIVRATVEEGLGVDNLSNAQRIE</sequence>
<dbReference type="Gene3D" id="2.40.400.10">
    <property type="entry name" value="Acetoacetate decarboxylase-like"/>
    <property type="match status" value="1"/>
</dbReference>
<evidence type="ECO:0000256" key="5">
    <source>
        <dbReference type="ARBA" id="ARBA00023033"/>
    </source>
</evidence>
<comment type="similarity">
    <text evidence="1">Belongs to the paxM FAD-dependent monooxygenase family.</text>
</comment>
<keyword evidence="8" id="KW-1185">Reference proteome</keyword>
<dbReference type="EMBL" id="CAWUHD010000005">
    <property type="protein sequence ID" value="CAK7210569.1"/>
    <property type="molecule type" value="Genomic_DNA"/>
</dbReference>
<dbReference type="SUPFAM" id="SSF160104">
    <property type="entry name" value="Acetoacetate decarboxylase-like"/>
    <property type="match status" value="1"/>
</dbReference>
<dbReference type="InterPro" id="IPR002938">
    <property type="entry name" value="FAD-bd"/>
</dbReference>
<evidence type="ECO:0000256" key="3">
    <source>
        <dbReference type="ARBA" id="ARBA00022827"/>
    </source>
</evidence>
<organism evidence="7 8">
    <name type="scientific">Sporothrix eucalyptigena</name>
    <dbReference type="NCBI Taxonomy" id="1812306"/>
    <lineage>
        <taxon>Eukaryota</taxon>
        <taxon>Fungi</taxon>
        <taxon>Dikarya</taxon>
        <taxon>Ascomycota</taxon>
        <taxon>Pezizomycotina</taxon>
        <taxon>Sordariomycetes</taxon>
        <taxon>Sordariomycetidae</taxon>
        <taxon>Ophiostomatales</taxon>
        <taxon>Ophiostomataceae</taxon>
        <taxon>Sporothrix</taxon>
    </lineage>
</organism>
<evidence type="ECO:0000256" key="2">
    <source>
        <dbReference type="ARBA" id="ARBA00022630"/>
    </source>
</evidence>
<dbReference type="Pfam" id="PF01494">
    <property type="entry name" value="FAD_binding_3"/>
    <property type="match status" value="1"/>
</dbReference>
<dbReference type="InterPro" id="IPR023375">
    <property type="entry name" value="ADC_dom_sf"/>
</dbReference>
<dbReference type="Pfam" id="PF06314">
    <property type="entry name" value="ADC"/>
    <property type="match status" value="1"/>
</dbReference>
<dbReference type="InterPro" id="IPR036188">
    <property type="entry name" value="FAD/NAD-bd_sf"/>
</dbReference>
<evidence type="ECO:0000313" key="7">
    <source>
        <dbReference type="EMBL" id="CAK7210569.1"/>
    </source>
</evidence>
<comment type="caution">
    <text evidence="7">The sequence shown here is derived from an EMBL/GenBank/DDBJ whole genome shotgun (WGS) entry which is preliminary data.</text>
</comment>
<keyword evidence="2" id="KW-0285">Flavoprotein</keyword>
<dbReference type="Proteomes" id="UP001642482">
    <property type="component" value="Unassembled WGS sequence"/>
</dbReference>